<dbReference type="Proteomes" id="UP000287033">
    <property type="component" value="Unassembled WGS sequence"/>
</dbReference>
<proteinExistence type="predicted"/>
<sequence>MTARFGSKGRTADLLRAACDSSSDVLEGAVALSADTEGGGGGGRAVGFARASTSCVTNAHSTCALTSMPSPVSHSPLPLGRHFVGRWCLCVREREKISGFVDEEKVGSGFSNRGVWEEETGRGVAGTDRKAQLTPTRHVPHKPRTDTGVCDRLGGRERYINDP</sequence>
<gene>
    <name evidence="1" type="ORF">chiPu_0011462</name>
</gene>
<organism evidence="1 2">
    <name type="scientific">Chiloscyllium punctatum</name>
    <name type="common">Brownbanded bambooshark</name>
    <name type="synonym">Hemiscyllium punctatum</name>
    <dbReference type="NCBI Taxonomy" id="137246"/>
    <lineage>
        <taxon>Eukaryota</taxon>
        <taxon>Metazoa</taxon>
        <taxon>Chordata</taxon>
        <taxon>Craniata</taxon>
        <taxon>Vertebrata</taxon>
        <taxon>Chondrichthyes</taxon>
        <taxon>Elasmobranchii</taxon>
        <taxon>Galeomorphii</taxon>
        <taxon>Galeoidea</taxon>
        <taxon>Orectolobiformes</taxon>
        <taxon>Hemiscylliidae</taxon>
        <taxon>Chiloscyllium</taxon>
    </lineage>
</organism>
<dbReference type="AlphaFoldDB" id="A0A401SRJ2"/>
<evidence type="ECO:0000313" key="1">
    <source>
        <dbReference type="EMBL" id="GCC32996.1"/>
    </source>
</evidence>
<keyword evidence="2" id="KW-1185">Reference proteome</keyword>
<reference evidence="1 2" key="1">
    <citation type="journal article" date="2018" name="Nat. Ecol. Evol.">
        <title>Shark genomes provide insights into elasmobranch evolution and the origin of vertebrates.</title>
        <authorList>
            <person name="Hara Y"/>
            <person name="Yamaguchi K"/>
            <person name="Onimaru K"/>
            <person name="Kadota M"/>
            <person name="Koyanagi M"/>
            <person name="Keeley SD"/>
            <person name="Tatsumi K"/>
            <person name="Tanaka K"/>
            <person name="Motone F"/>
            <person name="Kageyama Y"/>
            <person name="Nozu R"/>
            <person name="Adachi N"/>
            <person name="Nishimura O"/>
            <person name="Nakagawa R"/>
            <person name="Tanegashima C"/>
            <person name="Kiyatake I"/>
            <person name="Matsumoto R"/>
            <person name="Murakumo K"/>
            <person name="Nishida K"/>
            <person name="Terakita A"/>
            <person name="Kuratani S"/>
            <person name="Sato K"/>
            <person name="Hyodo S Kuraku.S."/>
        </authorList>
    </citation>
    <scope>NUCLEOTIDE SEQUENCE [LARGE SCALE GENOMIC DNA]</scope>
</reference>
<name>A0A401SRJ2_CHIPU</name>
<accession>A0A401SRJ2</accession>
<comment type="caution">
    <text evidence="1">The sequence shown here is derived from an EMBL/GenBank/DDBJ whole genome shotgun (WGS) entry which is preliminary data.</text>
</comment>
<protein>
    <submittedName>
        <fullName evidence="1">Uncharacterized protein</fullName>
    </submittedName>
</protein>
<dbReference type="EMBL" id="BEZZ01000478">
    <property type="protein sequence ID" value="GCC32996.1"/>
    <property type="molecule type" value="Genomic_DNA"/>
</dbReference>
<evidence type="ECO:0000313" key="2">
    <source>
        <dbReference type="Proteomes" id="UP000287033"/>
    </source>
</evidence>